<evidence type="ECO:0000256" key="1">
    <source>
        <dbReference type="ARBA" id="ARBA00005842"/>
    </source>
</evidence>
<comment type="similarity">
    <text evidence="1">Belongs to the IPP transferase family.</text>
</comment>
<dbReference type="SUPFAM" id="SSF52540">
    <property type="entry name" value="P-loop containing nucleoside triphosphate hydrolases"/>
    <property type="match status" value="1"/>
</dbReference>
<dbReference type="EMBL" id="AUSU01001421">
    <property type="protein sequence ID" value="EPS71073.1"/>
    <property type="molecule type" value="Genomic_DNA"/>
</dbReference>
<evidence type="ECO:0000256" key="3">
    <source>
        <dbReference type="ARBA" id="ARBA00022712"/>
    </source>
</evidence>
<name>S8E5K4_9LAMI</name>
<keyword evidence="3" id="KW-0203">Cytokinin biosynthesis</keyword>
<evidence type="ECO:0000313" key="7">
    <source>
        <dbReference type="Proteomes" id="UP000015453"/>
    </source>
</evidence>
<comment type="caution">
    <text evidence="6">The sequence shown here is derived from an EMBL/GenBank/DDBJ whole genome shotgun (WGS) entry which is preliminary data.</text>
</comment>
<evidence type="ECO:0000256" key="4">
    <source>
        <dbReference type="ARBA" id="ARBA00022741"/>
    </source>
</evidence>
<dbReference type="PANTHER" id="PTHR11088:SF86">
    <property type="entry name" value="ADENYLATE ISOPENTENYLTRANSFERASE 4-RELATED"/>
    <property type="match status" value="1"/>
</dbReference>
<dbReference type="Gene3D" id="1.10.287.890">
    <property type="entry name" value="Crystal structure of tRNA isopentenylpyrophosphate transferase (bh2366) domain"/>
    <property type="match status" value="1"/>
</dbReference>
<dbReference type="AlphaFoldDB" id="S8E5K4"/>
<evidence type="ECO:0000256" key="5">
    <source>
        <dbReference type="ARBA" id="ARBA00022840"/>
    </source>
</evidence>
<dbReference type="InterPro" id="IPR039657">
    <property type="entry name" value="Dimethylallyltransferase"/>
</dbReference>
<dbReference type="GO" id="GO:0052381">
    <property type="term" value="F:tRNA dimethylallyltransferase activity"/>
    <property type="evidence" value="ECO:0007669"/>
    <property type="project" value="TreeGrafter"/>
</dbReference>
<keyword evidence="4" id="KW-0547">Nucleotide-binding</keyword>
<reference evidence="6 7" key="1">
    <citation type="journal article" date="2013" name="BMC Genomics">
        <title>The miniature genome of a carnivorous plant Genlisea aurea contains a low number of genes and short non-coding sequences.</title>
        <authorList>
            <person name="Leushkin E.V."/>
            <person name="Sutormin R.A."/>
            <person name="Nabieva E.R."/>
            <person name="Penin A.A."/>
            <person name="Kondrashov A.S."/>
            <person name="Logacheva M.D."/>
        </authorList>
    </citation>
    <scope>NUCLEOTIDE SEQUENCE [LARGE SCALE GENOMIC DNA]</scope>
</reference>
<gene>
    <name evidence="6" type="ORF">M569_03686</name>
</gene>
<proteinExistence type="inferred from homology"/>
<evidence type="ECO:0000256" key="2">
    <source>
        <dbReference type="ARBA" id="ARBA00022679"/>
    </source>
</evidence>
<keyword evidence="7" id="KW-1185">Reference proteome</keyword>
<dbReference type="GO" id="GO:0009691">
    <property type="term" value="P:cytokinin biosynthetic process"/>
    <property type="evidence" value="ECO:0007669"/>
    <property type="project" value="UniProtKB-KW"/>
</dbReference>
<dbReference type="InterPro" id="IPR027417">
    <property type="entry name" value="P-loop_NTPase"/>
</dbReference>
<keyword evidence="5" id="KW-0067">ATP-binding</keyword>
<dbReference type="GO" id="GO:0009824">
    <property type="term" value="F:AMP dimethylallyltransferase activity"/>
    <property type="evidence" value="ECO:0007669"/>
    <property type="project" value="TreeGrafter"/>
</dbReference>
<dbReference type="Proteomes" id="UP000015453">
    <property type="component" value="Unassembled WGS sequence"/>
</dbReference>
<dbReference type="PANTHER" id="PTHR11088">
    <property type="entry name" value="TRNA DIMETHYLALLYLTRANSFERASE"/>
    <property type="match status" value="1"/>
</dbReference>
<dbReference type="GO" id="GO:0005739">
    <property type="term" value="C:mitochondrion"/>
    <property type="evidence" value="ECO:0007669"/>
    <property type="project" value="TreeGrafter"/>
</dbReference>
<sequence length="320" mass="35556">MKRLPLLAKAHRFLRPNVKPSAPPHRIRNSGAKVVVIMGPTGCGKTKLSIDLASRFFSPRAEIVNADKIQVYRGLDITTNKIPFPDRRDVPHHLLGEFTPSEARPVFTAADFRGSGSAAIDRIVSRRGVPFVVGGSNSFLYAVLAERFDPGVDVFGAPGTEFCTELRYGCCFLWVDVSPAVLNRYLERRVDEMLGMGMVEELENYFRRNGDRSGECVTEMAIGVTEFRDYFRFGGGGCEKNDAHYEEAVRAIKSNTCQLAERQLGKILRLRDAAGWKLNRVEATSSLSAAIAGRKTEAAAIWEKQVLQPSVKIVKKFLTE</sequence>
<evidence type="ECO:0008006" key="8">
    <source>
        <dbReference type="Google" id="ProtNLM"/>
    </source>
</evidence>
<accession>S8E5K4</accession>
<dbReference type="GO" id="GO:0006400">
    <property type="term" value="P:tRNA modification"/>
    <property type="evidence" value="ECO:0007669"/>
    <property type="project" value="TreeGrafter"/>
</dbReference>
<protein>
    <recommendedName>
        <fullName evidence="8">Adenylate isopentenyltransferase</fullName>
    </recommendedName>
</protein>
<evidence type="ECO:0000313" key="6">
    <source>
        <dbReference type="EMBL" id="EPS71073.1"/>
    </source>
</evidence>
<dbReference type="GO" id="GO:0005524">
    <property type="term" value="F:ATP binding"/>
    <property type="evidence" value="ECO:0007669"/>
    <property type="project" value="UniProtKB-KW"/>
</dbReference>
<dbReference type="Gene3D" id="3.40.50.300">
    <property type="entry name" value="P-loop containing nucleotide triphosphate hydrolases"/>
    <property type="match status" value="1"/>
</dbReference>
<dbReference type="OrthoDB" id="775260at2759"/>
<dbReference type="Pfam" id="PF01715">
    <property type="entry name" value="IPPT"/>
    <property type="match status" value="2"/>
</dbReference>
<organism evidence="6 7">
    <name type="scientific">Genlisea aurea</name>
    <dbReference type="NCBI Taxonomy" id="192259"/>
    <lineage>
        <taxon>Eukaryota</taxon>
        <taxon>Viridiplantae</taxon>
        <taxon>Streptophyta</taxon>
        <taxon>Embryophyta</taxon>
        <taxon>Tracheophyta</taxon>
        <taxon>Spermatophyta</taxon>
        <taxon>Magnoliopsida</taxon>
        <taxon>eudicotyledons</taxon>
        <taxon>Gunneridae</taxon>
        <taxon>Pentapetalae</taxon>
        <taxon>asterids</taxon>
        <taxon>lamiids</taxon>
        <taxon>Lamiales</taxon>
        <taxon>Lentibulariaceae</taxon>
        <taxon>Genlisea</taxon>
    </lineage>
</organism>
<keyword evidence="2" id="KW-0808">Transferase</keyword>